<proteinExistence type="predicted"/>
<dbReference type="Gene3D" id="1.25.40.10">
    <property type="entry name" value="Tetratricopeptide repeat domain"/>
    <property type="match status" value="1"/>
</dbReference>
<dbReference type="GO" id="GO:0031982">
    <property type="term" value="C:vesicle"/>
    <property type="evidence" value="ECO:0007669"/>
    <property type="project" value="TreeGrafter"/>
</dbReference>
<feature type="compositionally biased region" description="Basic and acidic residues" evidence="1">
    <location>
        <begin position="101"/>
        <end position="113"/>
    </location>
</feature>
<dbReference type="GO" id="GO:0030276">
    <property type="term" value="F:clathrin binding"/>
    <property type="evidence" value="ECO:0007669"/>
    <property type="project" value="TreeGrafter"/>
</dbReference>
<feature type="region of interest" description="Disordered" evidence="1">
    <location>
        <begin position="1"/>
        <end position="317"/>
    </location>
</feature>
<dbReference type="InterPro" id="IPR009060">
    <property type="entry name" value="UBA-like_sf"/>
</dbReference>
<feature type="compositionally biased region" description="Low complexity" evidence="1">
    <location>
        <begin position="553"/>
        <end position="564"/>
    </location>
</feature>
<feature type="compositionally biased region" description="Basic and acidic residues" evidence="1">
    <location>
        <begin position="221"/>
        <end position="236"/>
    </location>
</feature>
<dbReference type="PANTHER" id="PTHR23172:SF19">
    <property type="entry name" value="J DOMAIN-CONTAINING PROTEIN"/>
    <property type="match status" value="1"/>
</dbReference>
<feature type="region of interest" description="Disordered" evidence="1">
    <location>
        <begin position="793"/>
        <end position="822"/>
    </location>
</feature>
<feature type="compositionally biased region" description="Basic and acidic residues" evidence="1">
    <location>
        <begin position="273"/>
        <end position="285"/>
    </location>
</feature>
<evidence type="ECO:0000313" key="3">
    <source>
        <dbReference type="Proteomes" id="UP000559256"/>
    </source>
</evidence>
<feature type="compositionally biased region" description="Basic and acidic residues" evidence="1">
    <location>
        <begin position="458"/>
        <end position="479"/>
    </location>
</feature>
<dbReference type="AlphaFoldDB" id="A0A8H5LZB5"/>
<feature type="region of interest" description="Disordered" evidence="1">
    <location>
        <begin position="358"/>
        <end position="443"/>
    </location>
</feature>
<feature type="compositionally biased region" description="Polar residues" evidence="1">
    <location>
        <begin position="1"/>
        <end position="15"/>
    </location>
</feature>
<dbReference type="SUPFAM" id="SSF48452">
    <property type="entry name" value="TPR-like"/>
    <property type="match status" value="1"/>
</dbReference>
<dbReference type="GO" id="GO:0005737">
    <property type="term" value="C:cytoplasm"/>
    <property type="evidence" value="ECO:0007669"/>
    <property type="project" value="TreeGrafter"/>
</dbReference>
<gene>
    <name evidence="2" type="ORF">D9758_000377</name>
</gene>
<dbReference type="FunFam" id="1.10.287.110:FF:000002">
    <property type="entry name" value="putative tyrosine-protein phosphatase auxilin isoform X2"/>
    <property type="match status" value="1"/>
</dbReference>
<feature type="compositionally biased region" description="Polar residues" evidence="1">
    <location>
        <begin position="420"/>
        <end position="433"/>
    </location>
</feature>
<feature type="region of interest" description="Disordered" evidence="1">
    <location>
        <begin position="457"/>
        <end position="564"/>
    </location>
</feature>
<comment type="caution">
    <text evidence="2">The sequence shown here is derived from an EMBL/GenBank/DDBJ whole genome shotgun (WGS) entry which is preliminary data.</text>
</comment>
<dbReference type="GO" id="GO:0072583">
    <property type="term" value="P:clathrin-dependent endocytosis"/>
    <property type="evidence" value="ECO:0007669"/>
    <property type="project" value="TreeGrafter"/>
</dbReference>
<dbReference type="Gene3D" id="1.10.287.110">
    <property type="entry name" value="DnaJ domain"/>
    <property type="match status" value="1"/>
</dbReference>
<feature type="compositionally biased region" description="Polar residues" evidence="1">
    <location>
        <begin position="245"/>
        <end position="254"/>
    </location>
</feature>
<dbReference type="InterPro" id="IPR011990">
    <property type="entry name" value="TPR-like_helical_dom_sf"/>
</dbReference>
<name>A0A8H5LZB5_9AGAR</name>
<dbReference type="OrthoDB" id="1717591at2759"/>
<dbReference type="PANTHER" id="PTHR23172">
    <property type="entry name" value="AUXILIN/CYCLIN G-ASSOCIATED KINASE-RELATED"/>
    <property type="match status" value="1"/>
</dbReference>
<sequence length="943" mass="101375">MSDSFADLWNSTAPSKPTAPQKLGSIQPTLKPRPPQNDLFSQLSSAGSGPPSRTMTPSHSSPAPKASATAKSSSGDAFSSLFSPGSGFSSKSTENMTMAQRAEEAERRRREQLLRNQNQQVQSRNNDAWSGLDSLGGLGATGGKPDTTTLDDDWGFGSATSASATSTTKPSIPTNHDNDDDWGLGEFSSSKMAPSVTQPQKGGSLWDLDDFTSSALTQSRRKPDSPSRDFDFGNREDNDDLLSGFGSSATNTSRKYVKSTSEEDDILGALSRPVDEIQKEREREQAVSATRSPPRSRTSNLTTGKNRSPSPPPHILGRLVEMGFGINEARVALVAAPNTENGEEAWVQGALEILINNDAGGSVSTPSTRQSGRDERRRDDGLGSDHEGDDTPRPSRQASSLQRDRETGTSRPHPRREPTQGPSEGDQTTNLQDQADKLLSQASEIGKGLFSRANAAWKEGKEKVQKAYEEQYGGKDSRKATPSGRPAWMVDGEGFKDNEDEMRGKQKTEQFRDEDGVHEVRDREPERRRRKPEPNGEQRAKEREQAIEVDLFSSSSETTPASSIMSAASSITGAYVSKWRHGRPKNNANVSSSGSSVASSSNSSAPATARNRPTIPSRPRTPPPPHPSTRITASTSSLSLSSQHKSRATSAFKLGDYPAAETAYSQAIEALPEGYALSILLYNNRALTRLKMGNLGGVLEDTGVVCRLVGSGESSAGRGKISVKGADGKLEDVNLGDALVKAWKRRAEALEGKEKWEEAGKDWEAVAGAEWASASIRGEGVRGAGRCRRMVSQPNKAGAEDVAAHKPKPKPKPVARPAVQPNANSQAVSSLRAANAVAESEDAQKHALKDSVDAKLLAWKGGKETNIRALLASLDTILWTELGVQKLNMSELITEGQVKIKYMKAIGKVHPDKLNATNSTVEQRMIAGGVFGALNEAWNAFKP</sequence>
<feature type="compositionally biased region" description="Low complexity" evidence="1">
    <location>
        <begin position="56"/>
        <end position="92"/>
    </location>
</feature>
<evidence type="ECO:0008006" key="4">
    <source>
        <dbReference type="Google" id="ProtNLM"/>
    </source>
</evidence>
<organism evidence="2 3">
    <name type="scientific">Tetrapyrgos nigripes</name>
    <dbReference type="NCBI Taxonomy" id="182062"/>
    <lineage>
        <taxon>Eukaryota</taxon>
        <taxon>Fungi</taxon>
        <taxon>Dikarya</taxon>
        <taxon>Basidiomycota</taxon>
        <taxon>Agaricomycotina</taxon>
        <taxon>Agaricomycetes</taxon>
        <taxon>Agaricomycetidae</taxon>
        <taxon>Agaricales</taxon>
        <taxon>Marasmiineae</taxon>
        <taxon>Marasmiaceae</taxon>
        <taxon>Tetrapyrgos</taxon>
    </lineage>
</organism>
<dbReference type="SUPFAM" id="SSF46565">
    <property type="entry name" value="Chaperone J-domain"/>
    <property type="match status" value="1"/>
</dbReference>
<feature type="compositionally biased region" description="Polar residues" evidence="1">
    <location>
        <begin position="187"/>
        <end position="201"/>
    </location>
</feature>
<feature type="compositionally biased region" description="Low complexity" evidence="1">
    <location>
        <begin position="586"/>
        <end position="605"/>
    </location>
</feature>
<reference evidence="2 3" key="1">
    <citation type="journal article" date="2020" name="ISME J.">
        <title>Uncovering the hidden diversity of litter-decomposition mechanisms in mushroom-forming fungi.</title>
        <authorList>
            <person name="Floudas D."/>
            <person name="Bentzer J."/>
            <person name="Ahren D."/>
            <person name="Johansson T."/>
            <person name="Persson P."/>
            <person name="Tunlid A."/>
        </authorList>
    </citation>
    <scope>NUCLEOTIDE SEQUENCE [LARGE SCALE GENOMIC DNA]</scope>
    <source>
        <strain evidence="2 3">CBS 291.85</strain>
    </source>
</reference>
<evidence type="ECO:0000313" key="2">
    <source>
        <dbReference type="EMBL" id="KAF5375083.1"/>
    </source>
</evidence>
<protein>
    <recommendedName>
        <fullName evidence="4">UBA domain-containing protein</fullName>
    </recommendedName>
</protein>
<dbReference type="InterPro" id="IPR036869">
    <property type="entry name" value="J_dom_sf"/>
</dbReference>
<feature type="compositionally biased region" description="Basic and acidic residues" evidence="1">
    <location>
        <begin position="493"/>
        <end position="546"/>
    </location>
</feature>
<dbReference type="Gene3D" id="1.10.8.10">
    <property type="entry name" value="DNA helicase RuvA subunit, C-terminal domain"/>
    <property type="match status" value="1"/>
</dbReference>
<feature type="compositionally biased region" description="Low complexity" evidence="1">
    <location>
        <begin position="290"/>
        <end position="299"/>
    </location>
</feature>
<feature type="compositionally biased region" description="Polar residues" evidence="1">
    <location>
        <begin position="38"/>
        <end position="55"/>
    </location>
</feature>
<dbReference type="SUPFAM" id="SSF46934">
    <property type="entry name" value="UBA-like"/>
    <property type="match status" value="1"/>
</dbReference>
<feature type="compositionally biased region" description="Low complexity" evidence="1">
    <location>
        <begin position="114"/>
        <end position="126"/>
    </location>
</feature>
<evidence type="ECO:0000256" key="1">
    <source>
        <dbReference type="SAM" id="MobiDB-lite"/>
    </source>
</evidence>
<feature type="compositionally biased region" description="Low complexity" evidence="1">
    <location>
        <begin position="628"/>
        <end position="642"/>
    </location>
</feature>
<dbReference type="EMBL" id="JAACJM010000001">
    <property type="protein sequence ID" value="KAF5375083.1"/>
    <property type="molecule type" value="Genomic_DNA"/>
</dbReference>
<feature type="region of interest" description="Disordered" evidence="1">
    <location>
        <begin position="581"/>
        <end position="644"/>
    </location>
</feature>
<dbReference type="GO" id="GO:0072318">
    <property type="term" value="P:clathrin coat disassembly"/>
    <property type="evidence" value="ECO:0007669"/>
    <property type="project" value="TreeGrafter"/>
</dbReference>
<keyword evidence="3" id="KW-1185">Reference proteome</keyword>
<dbReference type="Proteomes" id="UP000559256">
    <property type="component" value="Unassembled WGS sequence"/>
</dbReference>
<accession>A0A8H5LZB5</accession>
<feature type="compositionally biased region" description="Basic and acidic residues" evidence="1">
    <location>
        <begin position="371"/>
        <end position="393"/>
    </location>
</feature>
<feature type="compositionally biased region" description="Low complexity" evidence="1">
    <location>
        <begin position="158"/>
        <end position="168"/>
    </location>
</feature>